<comment type="subunit">
    <text evidence="4 10">Homotrimer.</text>
</comment>
<keyword evidence="6 10" id="KW-0456">Lyase</keyword>
<gene>
    <name evidence="11" type="ORF">SAMN04488509_103127</name>
</gene>
<comment type="function">
    <text evidence="7 10">Catalyzes the aldol cleavage of 4-hydroxy-4-methyl-2-oxoglutarate (HMG) into 2 molecules of pyruvate. Also contains a secondary oxaloacetate (OAA) decarboxylase activity due to the common pyruvate enolate transition state formed following C-C bond cleavage in the retro-aldol and decarboxylation reactions.</text>
</comment>
<keyword evidence="12" id="KW-1185">Reference proteome</keyword>
<evidence type="ECO:0000256" key="5">
    <source>
        <dbReference type="ARBA" id="ARBA00022723"/>
    </source>
</evidence>
<dbReference type="NCBIfam" id="NF006875">
    <property type="entry name" value="PRK09372.1"/>
    <property type="match status" value="1"/>
</dbReference>
<evidence type="ECO:0000313" key="11">
    <source>
        <dbReference type="EMBL" id="SDD53889.1"/>
    </source>
</evidence>
<dbReference type="EC" id="4.1.1.112" evidence="10"/>
<dbReference type="GO" id="GO:0051252">
    <property type="term" value="P:regulation of RNA metabolic process"/>
    <property type="evidence" value="ECO:0007669"/>
    <property type="project" value="InterPro"/>
</dbReference>
<accession>A0A1G6VK07</accession>
<organism evidence="11 12">
    <name type="scientific">Aquimonas voraii</name>
    <dbReference type="NCBI Taxonomy" id="265719"/>
    <lineage>
        <taxon>Bacteria</taxon>
        <taxon>Pseudomonadati</taxon>
        <taxon>Pseudomonadota</taxon>
        <taxon>Gammaproteobacteria</taxon>
        <taxon>Lysobacterales</taxon>
        <taxon>Lysobacteraceae</taxon>
        <taxon>Aquimonas</taxon>
    </lineage>
</organism>
<evidence type="ECO:0000256" key="3">
    <source>
        <dbReference type="ARBA" id="ARBA00008621"/>
    </source>
</evidence>
<comment type="similarity">
    <text evidence="3 10">Belongs to the class II aldolase/RraA-like family.</text>
</comment>
<dbReference type="NCBIfam" id="NF009134">
    <property type="entry name" value="PRK12487.1"/>
    <property type="match status" value="1"/>
</dbReference>
<evidence type="ECO:0000256" key="10">
    <source>
        <dbReference type="RuleBase" id="RU004338"/>
    </source>
</evidence>
<dbReference type="AlphaFoldDB" id="A0A1G6VK07"/>
<dbReference type="EMBL" id="FNAG01000003">
    <property type="protein sequence ID" value="SDD53889.1"/>
    <property type="molecule type" value="Genomic_DNA"/>
</dbReference>
<evidence type="ECO:0000256" key="1">
    <source>
        <dbReference type="ARBA" id="ARBA00001342"/>
    </source>
</evidence>
<name>A0A1G6VK07_9GAMM</name>
<dbReference type="PANTHER" id="PTHR33254:SF4">
    <property type="entry name" value="4-HYDROXY-4-METHYL-2-OXOGLUTARATE ALDOLASE 3-RELATED"/>
    <property type="match status" value="1"/>
</dbReference>
<dbReference type="GO" id="GO:0008428">
    <property type="term" value="F:ribonuclease inhibitor activity"/>
    <property type="evidence" value="ECO:0007669"/>
    <property type="project" value="InterPro"/>
</dbReference>
<evidence type="ECO:0000256" key="9">
    <source>
        <dbReference type="PIRSR" id="PIRSR605493-1"/>
    </source>
</evidence>
<keyword evidence="9" id="KW-0460">Magnesium</keyword>
<comment type="catalytic activity">
    <reaction evidence="8 10">
        <text>oxaloacetate + H(+) = pyruvate + CO2</text>
        <dbReference type="Rhea" id="RHEA:15641"/>
        <dbReference type="ChEBI" id="CHEBI:15361"/>
        <dbReference type="ChEBI" id="CHEBI:15378"/>
        <dbReference type="ChEBI" id="CHEBI:16452"/>
        <dbReference type="ChEBI" id="CHEBI:16526"/>
        <dbReference type="EC" id="4.1.1.112"/>
    </reaction>
</comment>
<keyword evidence="5 9" id="KW-0479">Metal-binding</keyword>
<protein>
    <recommendedName>
        <fullName evidence="10">4-hydroxy-4-methyl-2-oxoglutarate aldolase</fullName>
        <shortName evidence="10">HMG aldolase</shortName>
        <ecNumber evidence="10">4.1.1.112</ecNumber>
        <ecNumber evidence="10">4.1.3.17</ecNumber>
    </recommendedName>
    <alternativeName>
        <fullName evidence="10">Oxaloacetate decarboxylase</fullName>
    </alternativeName>
</protein>
<dbReference type="CDD" id="cd16841">
    <property type="entry name" value="RraA_family"/>
    <property type="match status" value="1"/>
</dbReference>
<dbReference type="GO" id="GO:0046872">
    <property type="term" value="F:metal ion binding"/>
    <property type="evidence" value="ECO:0007669"/>
    <property type="project" value="UniProtKB-KW"/>
</dbReference>
<comment type="cofactor">
    <cofactor evidence="2 10">
        <name>a divalent metal cation</name>
        <dbReference type="ChEBI" id="CHEBI:60240"/>
    </cofactor>
</comment>
<dbReference type="Pfam" id="PF03737">
    <property type="entry name" value="RraA-like"/>
    <property type="match status" value="1"/>
</dbReference>
<dbReference type="Gene3D" id="3.50.30.40">
    <property type="entry name" value="Ribonuclease E inhibitor RraA/RraA-like"/>
    <property type="match status" value="1"/>
</dbReference>
<dbReference type="GO" id="GO:0008948">
    <property type="term" value="F:oxaloacetate decarboxylase activity"/>
    <property type="evidence" value="ECO:0007669"/>
    <property type="project" value="UniProtKB-EC"/>
</dbReference>
<dbReference type="STRING" id="265719.SAMN04488509_103127"/>
<evidence type="ECO:0000256" key="4">
    <source>
        <dbReference type="ARBA" id="ARBA00011233"/>
    </source>
</evidence>
<dbReference type="NCBIfam" id="TIGR01935">
    <property type="entry name" value="NOT-MenG"/>
    <property type="match status" value="1"/>
</dbReference>
<sequence>MEAKTTDLCDTYGDALRVVEEPLSDFGGIIAFGGPVHTIRAYEDNSLVRAALSEPGQGRVLVVDGGGSLKRAMLGDELAALAVKNDWEGIVIFGCVRDSAALAELEIGIKALGTCPRKTDKSGQGLRDVPVRIGGVDIRPGDYLYADEDGIVVSAKRLQEAG</sequence>
<evidence type="ECO:0000313" key="12">
    <source>
        <dbReference type="Proteomes" id="UP000199603"/>
    </source>
</evidence>
<comment type="cofactor">
    <cofactor evidence="9">
        <name>Mg(2+)</name>
        <dbReference type="ChEBI" id="CHEBI:18420"/>
    </cofactor>
</comment>
<dbReference type="OrthoDB" id="943692at2"/>
<dbReference type="InterPro" id="IPR036704">
    <property type="entry name" value="RraA/RraA-like_sf"/>
</dbReference>
<feature type="binding site" evidence="9">
    <location>
        <position position="97"/>
    </location>
    <ligand>
        <name>substrate</name>
    </ligand>
</feature>
<dbReference type="EC" id="4.1.3.17" evidence="10"/>
<proteinExistence type="inferred from homology"/>
<comment type="catalytic activity">
    <reaction evidence="1 10">
        <text>4-hydroxy-4-methyl-2-oxoglutarate = 2 pyruvate</text>
        <dbReference type="Rhea" id="RHEA:22748"/>
        <dbReference type="ChEBI" id="CHEBI:15361"/>
        <dbReference type="ChEBI" id="CHEBI:58276"/>
        <dbReference type="EC" id="4.1.3.17"/>
    </reaction>
</comment>
<evidence type="ECO:0000256" key="6">
    <source>
        <dbReference type="ARBA" id="ARBA00023239"/>
    </source>
</evidence>
<dbReference type="PANTHER" id="PTHR33254">
    <property type="entry name" value="4-HYDROXY-4-METHYL-2-OXOGLUTARATE ALDOLASE 3-RELATED"/>
    <property type="match status" value="1"/>
</dbReference>
<dbReference type="InterPro" id="IPR005493">
    <property type="entry name" value="RraA/RraA-like"/>
</dbReference>
<evidence type="ECO:0000256" key="8">
    <source>
        <dbReference type="ARBA" id="ARBA00047973"/>
    </source>
</evidence>
<evidence type="ECO:0000256" key="2">
    <source>
        <dbReference type="ARBA" id="ARBA00001968"/>
    </source>
</evidence>
<dbReference type="RefSeq" id="WP_091241218.1">
    <property type="nucleotide sequence ID" value="NZ_FNAG01000003.1"/>
</dbReference>
<evidence type="ECO:0000256" key="7">
    <source>
        <dbReference type="ARBA" id="ARBA00025046"/>
    </source>
</evidence>
<reference evidence="11 12" key="1">
    <citation type="submission" date="2016-10" db="EMBL/GenBank/DDBJ databases">
        <authorList>
            <person name="de Groot N.N."/>
        </authorList>
    </citation>
    <scope>NUCLEOTIDE SEQUENCE [LARGE SCALE GENOMIC DNA]</scope>
    <source>
        <strain evidence="11 12">DSM 16957</strain>
    </source>
</reference>
<dbReference type="Proteomes" id="UP000199603">
    <property type="component" value="Unassembled WGS sequence"/>
</dbReference>
<feature type="binding site" evidence="9">
    <location>
        <begin position="75"/>
        <end position="78"/>
    </location>
    <ligand>
        <name>substrate</name>
    </ligand>
</feature>
<feature type="binding site" evidence="9">
    <location>
        <position position="98"/>
    </location>
    <ligand>
        <name>Mg(2+)</name>
        <dbReference type="ChEBI" id="CHEBI:18420"/>
    </ligand>
</feature>
<dbReference type="SUPFAM" id="SSF89562">
    <property type="entry name" value="RraA-like"/>
    <property type="match status" value="1"/>
</dbReference>
<dbReference type="GO" id="GO:0047443">
    <property type="term" value="F:4-hydroxy-4-methyl-2-oxoglutarate aldolase activity"/>
    <property type="evidence" value="ECO:0007669"/>
    <property type="project" value="UniProtKB-EC"/>
</dbReference>
<dbReference type="InterPro" id="IPR010203">
    <property type="entry name" value="RraA"/>
</dbReference>